<keyword evidence="1" id="KW-0812">Transmembrane</keyword>
<dbReference type="Proteomes" id="UP000184465">
    <property type="component" value="Unassembled WGS sequence"/>
</dbReference>
<gene>
    <name evidence="3" type="ORF">SAMN02745912_02815</name>
</gene>
<dbReference type="InterPro" id="IPR018649">
    <property type="entry name" value="SHOCT"/>
</dbReference>
<dbReference type="EMBL" id="FRAG01000041">
    <property type="protein sequence ID" value="SHK26611.1"/>
    <property type="molecule type" value="Genomic_DNA"/>
</dbReference>
<evidence type="ECO:0000313" key="3">
    <source>
        <dbReference type="EMBL" id="SHK26611.1"/>
    </source>
</evidence>
<sequence>MHWFGFNRFGLMGGGFMMLLFPLIIGLFFYLFFKSSNRHCTPHNNNALEILDKKFVSGEITEEEYLHKKSILNKGK</sequence>
<accession>A0A1M6R281</accession>
<feature type="transmembrane region" description="Helical" evidence="1">
    <location>
        <begin position="12"/>
        <end position="33"/>
    </location>
</feature>
<reference evidence="4" key="1">
    <citation type="submission" date="2016-11" db="EMBL/GenBank/DDBJ databases">
        <authorList>
            <person name="Varghese N."/>
            <person name="Submissions S."/>
        </authorList>
    </citation>
    <scope>NUCLEOTIDE SEQUENCE [LARGE SCALE GENOMIC DNA]</scope>
    <source>
        <strain evidence="4">DSM 15212 / CIP 107654 / DViRD3</strain>
    </source>
</reference>
<keyword evidence="1" id="KW-1133">Transmembrane helix</keyword>
<proteinExistence type="predicted"/>
<keyword evidence="4" id="KW-1185">Reference proteome</keyword>
<dbReference type="OrthoDB" id="5461404at2"/>
<keyword evidence="1" id="KW-0472">Membrane</keyword>
<evidence type="ECO:0000313" key="4">
    <source>
        <dbReference type="Proteomes" id="UP000184465"/>
    </source>
</evidence>
<name>A0A1M6R281_PARC5</name>
<dbReference type="STRING" id="1121301.SAMN02745912_02815"/>
<protein>
    <submittedName>
        <fullName evidence="3">Putative membrane protein</fullName>
    </submittedName>
</protein>
<evidence type="ECO:0000259" key="2">
    <source>
        <dbReference type="Pfam" id="PF09851"/>
    </source>
</evidence>
<dbReference type="AlphaFoldDB" id="A0A1M6R281"/>
<feature type="domain" description="SHOCT" evidence="2">
    <location>
        <begin position="47"/>
        <end position="72"/>
    </location>
</feature>
<evidence type="ECO:0000256" key="1">
    <source>
        <dbReference type="SAM" id="Phobius"/>
    </source>
</evidence>
<dbReference type="Pfam" id="PF09851">
    <property type="entry name" value="SHOCT"/>
    <property type="match status" value="1"/>
</dbReference>
<organism evidence="3 4">
    <name type="scientific">Paramaledivibacter caminithermalis (strain DSM 15212 / CIP 107654 / DViRD3)</name>
    <name type="common">Clostridium caminithermale</name>
    <dbReference type="NCBI Taxonomy" id="1121301"/>
    <lineage>
        <taxon>Bacteria</taxon>
        <taxon>Bacillati</taxon>
        <taxon>Bacillota</taxon>
        <taxon>Clostridia</taxon>
        <taxon>Peptostreptococcales</taxon>
        <taxon>Caminicellaceae</taxon>
        <taxon>Paramaledivibacter</taxon>
    </lineage>
</organism>